<dbReference type="GO" id="GO:0005516">
    <property type="term" value="F:calmodulin binding"/>
    <property type="evidence" value="ECO:0007669"/>
    <property type="project" value="InterPro"/>
</dbReference>
<dbReference type="RefSeq" id="XP_014144055.1">
    <property type="nucleotide sequence ID" value="XM_014288580.1"/>
</dbReference>
<dbReference type="OrthoDB" id="5971574at2759"/>
<dbReference type="PANTHER" id="PTHR10749:SF8">
    <property type="entry name" value="PHOSPHORYLASE B KINASE REGULATORY SUBUNIT BETA"/>
    <property type="match status" value="1"/>
</dbReference>
<dbReference type="GeneID" id="25917827"/>
<protein>
    <submittedName>
        <fullName evidence="1">Uncharacterized protein</fullName>
    </submittedName>
</protein>
<dbReference type="Proteomes" id="UP000054560">
    <property type="component" value="Unassembled WGS sequence"/>
</dbReference>
<gene>
    <name evidence="1" type="ORF">SARC_17323</name>
</gene>
<dbReference type="AlphaFoldDB" id="A0A0L0F1W0"/>
<keyword evidence="2" id="KW-1185">Reference proteome</keyword>
<dbReference type="InterPro" id="IPR008734">
    <property type="entry name" value="PHK_A/B_su"/>
</dbReference>
<organism evidence="1 2">
    <name type="scientific">Sphaeroforma arctica JP610</name>
    <dbReference type="NCBI Taxonomy" id="667725"/>
    <lineage>
        <taxon>Eukaryota</taxon>
        <taxon>Ichthyosporea</taxon>
        <taxon>Ichthyophonida</taxon>
        <taxon>Sphaeroforma</taxon>
    </lineage>
</organism>
<accession>A0A0L0F1W0</accession>
<reference evidence="1 2" key="1">
    <citation type="submission" date="2011-02" db="EMBL/GenBank/DDBJ databases">
        <title>The Genome Sequence of Sphaeroforma arctica JP610.</title>
        <authorList>
            <consortium name="The Broad Institute Genome Sequencing Platform"/>
            <person name="Russ C."/>
            <person name="Cuomo C."/>
            <person name="Young S.K."/>
            <person name="Zeng Q."/>
            <person name="Gargeya S."/>
            <person name="Alvarado L."/>
            <person name="Berlin A."/>
            <person name="Chapman S.B."/>
            <person name="Chen Z."/>
            <person name="Freedman E."/>
            <person name="Gellesch M."/>
            <person name="Goldberg J."/>
            <person name="Griggs A."/>
            <person name="Gujja S."/>
            <person name="Heilman E."/>
            <person name="Heiman D."/>
            <person name="Howarth C."/>
            <person name="Mehta T."/>
            <person name="Neiman D."/>
            <person name="Pearson M."/>
            <person name="Roberts A."/>
            <person name="Saif S."/>
            <person name="Shea T."/>
            <person name="Shenoy N."/>
            <person name="Sisk P."/>
            <person name="Stolte C."/>
            <person name="Sykes S."/>
            <person name="White J."/>
            <person name="Yandava C."/>
            <person name="Burger G."/>
            <person name="Gray M.W."/>
            <person name="Holland P.W.H."/>
            <person name="King N."/>
            <person name="Lang F.B.F."/>
            <person name="Roger A.J."/>
            <person name="Ruiz-Trillo I."/>
            <person name="Haas B."/>
            <person name="Nusbaum C."/>
            <person name="Birren B."/>
        </authorList>
    </citation>
    <scope>NUCLEOTIDE SEQUENCE [LARGE SCALE GENOMIC DNA]</scope>
    <source>
        <strain evidence="1 2">JP610</strain>
    </source>
</reference>
<dbReference type="GO" id="GO:0005977">
    <property type="term" value="P:glycogen metabolic process"/>
    <property type="evidence" value="ECO:0007669"/>
    <property type="project" value="InterPro"/>
</dbReference>
<feature type="non-terminal residue" evidence="1">
    <location>
        <position position="59"/>
    </location>
</feature>
<proteinExistence type="predicted"/>
<dbReference type="GO" id="GO:0005964">
    <property type="term" value="C:phosphorylase kinase complex"/>
    <property type="evidence" value="ECO:0007669"/>
    <property type="project" value="TreeGrafter"/>
</dbReference>
<evidence type="ECO:0000313" key="1">
    <source>
        <dbReference type="EMBL" id="KNC70153.1"/>
    </source>
</evidence>
<sequence length="59" mass="6940">MAQVFVFTPHFLDAQKFYITLDNELMVDTIRTQLAFIRTNWKQIGRPTLTIMLTGSMFK</sequence>
<dbReference type="STRING" id="667725.A0A0L0F1W0"/>
<dbReference type="eggNOG" id="KOG3635">
    <property type="taxonomic scope" value="Eukaryota"/>
</dbReference>
<dbReference type="EMBL" id="KQ251973">
    <property type="protein sequence ID" value="KNC70153.1"/>
    <property type="molecule type" value="Genomic_DNA"/>
</dbReference>
<dbReference type="PANTHER" id="PTHR10749">
    <property type="entry name" value="PHOSPHORYLASE B KINASE REGULATORY SUBUNIT"/>
    <property type="match status" value="1"/>
</dbReference>
<name>A0A0L0F1W0_9EUKA</name>
<evidence type="ECO:0000313" key="2">
    <source>
        <dbReference type="Proteomes" id="UP000054560"/>
    </source>
</evidence>